<sequence length="246" mass="27064">MLRIALTLATLLLFGSVAGAQTIRVFTSTDLDPMARGTDMDPPGFSHELIHLLADRAGLTLDLVYQPWERAQQEVQNGADAYLLAPTRNARREELYAWIVPILEVEQAFLSTGPQLDSLEAARDVGSIAARGNYERILQGAAFDNVQHVETDNALRMLEAGRIDAVFTLRERAVFMWRDFGFEPDRLVIGDAVKRSTLWLAGPKDADPEITRRLATALAELQADGTYDALRASYFGGAAALQTASE</sequence>
<gene>
    <name evidence="4" type="ORF">I0K15_00240</name>
</gene>
<dbReference type="InterPro" id="IPR001638">
    <property type="entry name" value="Solute-binding_3/MltF_N"/>
</dbReference>
<dbReference type="Proteomes" id="UP000594800">
    <property type="component" value="Chromosome"/>
</dbReference>
<organism evidence="4 5">
    <name type="scientific">Pontivivens ytuae</name>
    <dbReference type="NCBI Taxonomy" id="2789856"/>
    <lineage>
        <taxon>Bacteria</taxon>
        <taxon>Pseudomonadati</taxon>
        <taxon>Pseudomonadota</taxon>
        <taxon>Alphaproteobacteria</taxon>
        <taxon>Rhodobacterales</taxon>
        <taxon>Paracoccaceae</taxon>
        <taxon>Pontivivens</taxon>
    </lineage>
</organism>
<dbReference type="SUPFAM" id="SSF53850">
    <property type="entry name" value="Periplasmic binding protein-like II"/>
    <property type="match status" value="1"/>
</dbReference>
<feature type="signal peptide" evidence="2">
    <location>
        <begin position="1"/>
        <end position="20"/>
    </location>
</feature>
<dbReference type="PANTHER" id="PTHR35936:SF19">
    <property type="entry name" value="AMINO-ACID-BINDING PROTEIN YXEM-RELATED"/>
    <property type="match status" value="1"/>
</dbReference>
<evidence type="ECO:0000313" key="4">
    <source>
        <dbReference type="EMBL" id="QPH54242.1"/>
    </source>
</evidence>
<evidence type="ECO:0000256" key="1">
    <source>
        <dbReference type="ARBA" id="ARBA00022729"/>
    </source>
</evidence>
<proteinExistence type="predicted"/>
<keyword evidence="5" id="KW-1185">Reference proteome</keyword>
<dbReference type="SMART" id="SM00062">
    <property type="entry name" value="PBPb"/>
    <property type="match status" value="1"/>
</dbReference>
<dbReference type="Pfam" id="PF00497">
    <property type="entry name" value="SBP_bac_3"/>
    <property type="match status" value="1"/>
</dbReference>
<protein>
    <submittedName>
        <fullName evidence="4">Transporter substrate-binding domain-containing protein</fullName>
    </submittedName>
</protein>
<dbReference type="Gene3D" id="3.40.190.10">
    <property type="entry name" value="Periplasmic binding protein-like II"/>
    <property type="match status" value="2"/>
</dbReference>
<dbReference type="PANTHER" id="PTHR35936">
    <property type="entry name" value="MEMBRANE-BOUND LYTIC MUREIN TRANSGLYCOSYLASE F"/>
    <property type="match status" value="1"/>
</dbReference>
<feature type="chain" id="PRO_5032721410" evidence="2">
    <location>
        <begin position="21"/>
        <end position="246"/>
    </location>
</feature>
<name>A0A7S9LS09_9RHOB</name>
<evidence type="ECO:0000256" key="2">
    <source>
        <dbReference type="SAM" id="SignalP"/>
    </source>
</evidence>
<dbReference type="EMBL" id="CP064942">
    <property type="protein sequence ID" value="QPH54242.1"/>
    <property type="molecule type" value="Genomic_DNA"/>
</dbReference>
<dbReference type="AlphaFoldDB" id="A0A7S9LS09"/>
<reference evidence="4 5" key="1">
    <citation type="submission" date="2020-11" db="EMBL/GenBank/DDBJ databases">
        <title>Description of Pontivivens ytuae sp. nov. isolated from deep sea sediment of Mariana Trench.</title>
        <authorList>
            <person name="Wang Z."/>
            <person name="Sun Q.-L."/>
            <person name="Xu X.-D."/>
            <person name="Tang Y.-Z."/>
            <person name="Zhang J."/>
        </authorList>
    </citation>
    <scope>NUCLEOTIDE SEQUENCE [LARGE SCALE GENOMIC DNA]</scope>
    <source>
        <strain evidence="4 5">MT2928</strain>
    </source>
</reference>
<keyword evidence="1 2" id="KW-0732">Signal</keyword>
<evidence type="ECO:0000313" key="5">
    <source>
        <dbReference type="Proteomes" id="UP000594800"/>
    </source>
</evidence>
<feature type="domain" description="Solute-binding protein family 3/N-terminal" evidence="3">
    <location>
        <begin position="22"/>
        <end position="238"/>
    </location>
</feature>
<dbReference type="KEGG" id="poz:I0K15_00240"/>
<accession>A0A7S9LS09</accession>
<dbReference type="RefSeq" id="WP_196103451.1">
    <property type="nucleotide sequence ID" value="NZ_CP064942.1"/>
</dbReference>
<evidence type="ECO:0000259" key="3">
    <source>
        <dbReference type="SMART" id="SM00062"/>
    </source>
</evidence>